<keyword evidence="6" id="KW-1185">Reference proteome</keyword>
<reference evidence="5" key="1">
    <citation type="submission" date="2021-03" db="EMBL/GenBank/DDBJ databases">
        <title>Acanthopleuribacteraceae sp. M133.</title>
        <authorList>
            <person name="Wang G."/>
        </authorList>
    </citation>
    <scope>NUCLEOTIDE SEQUENCE</scope>
    <source>
        <strain evidence="5">M133</strain>
    </source>
</reference>
<dbReference type="SUPFAM" id="SSF69593">
    <property type="entry name" value="Glycerol-3-phosphate (1)-acyltransferase"/>
    <property type="match status" value="1"/>
</dbReference>
<dbReference type="KEGG" id="scor:J3U87_27740"/>
<dbReference type="SMART" id="SM00563">
    <property type="entry name" value="PlsC"/>
    <property type="match status" value="1"/>
</dbReference>
<comment type="pathway">
    <text evidence="1">Lipid metabolism.</text>
</comment>
<dbReference type="CDD" id="cd07988">
    <property type="entry name" value="LPLAT_ABO13168-like"/>
    <property type="match status" value="1"/>
</dbReference>
<feature type="domain" description="Phospholipid/glycerol acyltransferase" evidence="4">
    <location>
        <begin position="30"/>
        <end position="139"/>
    </location>
</feature>
<dbReference type="PANTHER" id="PTHR10434">
    <property type="entry name" value="1-ACYL-SN-GLYCEROL-3-PHOSPHATE ACYLTRANSFERASE"/>
    <property type="match status" value="1"/>
</dbReference>
<evidence type="ECO:0000259" key="4">
    <source>
        <dbReference type="SMART" id="SM00563"/>
    </source>
</evidence>
<name>A0A8A4TS71_SULCO</name>
<dbReference type="PANTHER" id="PTHR10434:SF9">
    <property type="entry name" value="PHOSPHOLIPID_GLYCEROL ACYLTRANSFERASE DOMAIN-CONTAINING PROTEIN"/>
    <property type="match status" value="1"/>
</dbReference>
<evidence type="ECO:0000313" key="5">
    <source>
        <dbReference type="EMBL" id="QTD49395.1"/>
    </source>
</evidence>
<evidence type="ECO:0000313" key="6">
    <source>
        <dbReference type="Proteomes" id="UP000663929"/>
    </source>
</evidence>
<dbReference type="RefSeq" id="WP_237379030.1">
    <property type="nucleotide sequence ID" value="NZ_CP071793.1"/>
</dbReference>
<evidence type="ECO:0000256" key="1">
    <source>
        <dbReference type="ARBA" id="ARBA00005189"/>
    </source>
</evidence>
<dbReference type="Pfam" id="PF01553">
    <property type="entry name" value="Acyltransferase"/>
    <property type="match status" value="1"/>
</dbReference>
<evidence type="ECO:0000256" key="2">
    <source>
        <dbReference type="ARBA" id="ARBA00022679"/>
    </source>
</evidence>
<dbReference type="AlphaFoldDB" id="A0A8A4TS71"/>
<keyword evidence="2" id="KW-0808">Transferase</keyword>
<evidence type="ECO:0000256" key="3">
    <source>
        <dbReference type="ARBA" id="ARBA00023315"/>
    </source>
</evidence>
<dbReference type="GO" id="GO:0003841">
    <property type="term" value="F:1-acylglycerol-3-phosphate O-acyltransferase activity"/>
    <property type="evidence" value="ECO:0007669"/>
    <property type="project" value="TreeGrafter"/>
</dbReference>
<protein>
    <submittedName>
        <fullName evidence="5">Lysophospholipid acyltransferase family protein</fullName>
    </submittedName>
</protein>
<proteinExistence type="predicted"/>
<dbReference type="EMBL" id="CP071793">
    <property type="protein sequence ID" value="QTD49395.1"/>
    <property type="molecule type" value="Genomic_DNA"/>
</dbReference>
<gene>
    <name evidence="5" type="ORF">J3U87_27740</name>
</gene>
<keyword evidence="3 5" id="KW-0012">Acyltransferase</keyword>
<organism evidence="5 6">
    <name type="scientific">Sulfidibacter corallicola</name>
    <dbReference type="NCBI Taxonomy" id="2818388"/>
    <lineage>
        <taxon>Bacteria</taxon>
        <taxon>Pseudomonadati</taxon>
        <taxon>Acidobacteriota</taxon>
        <taxon>Holophagae</taxon>
        <taxon>Acanthopleuribacterales</taxon>
        <taxon>Acanthopleuribacteraceae</taxon>
        <taxon>Sulfidibacter</taxon>
    </lineage>
</organism>
<dbReference type="Proteomes" id="UP000663929">
    <property type="component" value="Chromosome"/>
</dbReference>
<accession>A0A8A4TS71</accession>
<dbReference type="InterPro" id="IPR002123">
    <property type="entry name" value="Plipid/glycerol_acylTrfase"/>
</dbReference>
<dbReference type="GO" id="GO:0006654">
    <property type="term" value="P:phosphatidic acid biosynthetic process"/>
    <property type="evidence" value="ECO:0007669"/>
    <property type="project" value="TreeGrafter"/>
</dbReference>
<sequence length="191" mass="21948">MAVRRLIGKTYMKLLGFKAVGEIPTEAKVITLAVPHTTNWDLPNMLFYCFSTDQRISFMMKASVFRWPFGGFFRAMGGIPIDRSKKNDTVAQMVKAFEESDYLNVVIPPEGTRGRRDYWKTGFYYIALEANIPIVLGFLDYARKEVGYGPVLHPTGDIEKDFEKIAAYYKERGVQGKYPKNQSEIRPRPRD</sequence>